<sequence length="168" mass="18498">MAIKKLMGSLVLISSMTGTLEAADEFKFRSKSIAVNKTPSSANIYIGSHGALFTWTNKTGEQKQALNLRLFTSEESTLVSNEKNCAKQITTVVQYCRRPNACQVGTDNAYADEAKCLTDVKVILEPSGGESERLSDWEDVVLRNAHTGEIIPTFPADEFYNAQTILNQ</sequence>
<dbReference type="AlphaFoldDB" id="A0A1Y6BEL3"/>
<keyword evidence="3" id="KW-1185">Reference proteome</keyword>
<keyword evidence="1" id="KW-0732">Signal</keyword>
<name>A0A1Y6BEL3_9BACT</name>
<dbReference type="RefSeq" id="WP_132316648.1">
    <property type="nucleotide sequence ID" value="NZ_FWZT01000004.1"/>
</dbReference>
<evidence type="ECO:0000256" key="1">
    <source>
        <dbReference type="SAM" id="SignalP"/>
    </source>
</evidence>
<protein>
    <submittedName>
        <fullName evidence="2">Uncharacterized protein</fullName>
    </submittedName>
</protein>
<dbReference type="STRING" id="1513793.SAMN06296036_104208"/>
<feature type="signal peptide" evidence="1">
    <location>
        <begin position="1"/>
        <end position="22"/>
    </location>
</feature>
<dbReference type="EMBL" id="FWZT01000004">
    <property type="protein sequence ID" value="SMF07317.1"/>
    <property type="molecule type" value="Genomic_DNA"/>
</dbReference>
<accession>A0A1Y6BEL3</accession>
<proteinExistence type="predicted"/>
<feature type="chain" id="PRO_5012215726" evidence="1">
    <location>
        <begin position="23"/>
        <end position="168"/>
    </location>
</feature>
<organism evidence="2 3">
    <name type="scientific">Pseudobacteriovorax antillogorgiicola</name>
    <dbReference type="NCBI Taxonomy" id="1513793"/>
    <lineage>
        <taxon>Bacteria</taxon>
        <taxon>Pseudomonadati</taxon>
        <taxon>Bdellovibrionota</taxon>
        <taxon>Oligoflexia</taxon>
        <taxon>Oligoflexales</taxon>
        <taxon>Pseudobacteriovoracaceae</taxon>
        <taxon>Pseudobacteriovorax</taxon>
    </lineage>
</organism>
<dbReference type="Proteomes" id="UP000192907">
    <property type="component" value="Unassembled WGS sequence"/>
</dbReference>
<evidence type="ECO:0000313" key="3">
    <source>
        <dbReference type="Proteomes" id="UP000192907"/>
    </source>
</evidence>
<gene>
    <name evidence="2" type="ORF">SAMN06296036_104208</name>
</gene>
<evidence type="ECO:0000313" key="2">
    <source>
        <dbReference type="EMBL" id="SMF07317.1"/>
    </source>
</evidence>
<reference evidence="3" key="1">
    <citation type="submission" date="2017-04" db="EMBL/GenBank/DDBJ databases">
        <authorList>
            <person name="Varghese N."/>
            <person name="Submissions S."/>
        </authorList>
    </citation>
    <scope>NUCLEOTIDE SEQUENCE [LARGE SCALE GENOMIC DNA]</scope>
    <source>
        <strain evidence="3">RKEM611</strain>
    </source>
</reference>